<accession>A0A843V6A0</accession>
<feature type="compositionally biased region" description="Polar residues" evidence="1">
    <location>
        <begin position="1"/>
        <end position="11"/>
    </location>
</feature>
<feature type="compositionally biased region" description="Polar residues" evidence="1">
    <location>
        <begin position="86"/>
        <end position="96"/>
    </location>
</feature>
<reference evidence="2" key="1">
    <citation type="submission" date="2017-07" db="EMBL/GenBank/DDBJ databases">
        <title>Taro Niue Genome Assembly and Annotation.</title>
        <authorList>
            <person name="Atibalentja N."/>
            <person name="Keating K."/>
            <person name="Fields C.J."/>
        </authorList>
    </citation>
    <scope>NUCLEOTIDE SEQUENCE</scope>
    <source>
        <strain evidence="2">Niue_2</strain>
        <tissue evidence="2">Leaf</tissue>
    </source>
</reference>
<dbReference type="EMBL" id="NMUH01001380">
    <property type="protein sequence ID" value="MQL91801.1"/>
    <property type="molecule type" value="Genomic_DNA"/>
</dbReference>
<proteinExistence type="predicted"/>
<comment type="caution">
    <text evidence="2">The sequence shown here is derived from an EMBL/GenBank/DDBJ whole genome shotgun (WGS) entry which is preliminary data.</text>
</comment>
<feature type="compositionally biased region" description="Polar residues" evidence="1">
    <location>
        <begin position="115"/>
        <end position="145"/>
    </location>
</feature>
<evidence type="ECO:0000313" key="3">
    <source>
        <dbReference type="Proteomes" id="UP000652761"/>
    </source>
</evidence>
<evidence type="ECO:0000313" key="2">
    <source>
        <dbReference type="EMBL" id="MQL91801.1"/>
    </source>
</evidence>
<gene>
    <name evidence="2" type="ORF">Taro_024417</name>
</gene>
<feature type="region of interest" description="Disordered" evidence="1">
    <location>
        <begin position="1"/>
        <end position="145"/>
    </location>
</feature>
<organism evidence="2 3">
    <name type="scientific">Colocasia esculenta</name>
    <name type="common">Wild taro</name>
    <name type="synonym">Arum esculentum</name>
    <dbReference type="NCBI Taxonomy" id="4460"/>
    <lineage>
        <taxon>Eukaryota</taxon>
        <taxon>Viridiplantae</taxon>
        <taxon>Streptophyta</taxon>
        <taxon>Embryophyta</taxon>
        <taxon>Tracheophyta</taxon>
        <taxon>Spermatophyta</taxon>
        <taxon>Magnoliopsida</taxon>
        <taxon>Liliopsida</taxon>
        <taxon>Araceae</taxon>
        <taxon>Aroideae</taxon>
        <taxon>Colocasieae</taxon>
        <taxon>Colocasia</taxon>
    </lineage>
</organism>
<keyword evidence="3" id="KW-1185">Reference proteome</keyword>
<evidence type="ECO:0000256" key="1">
    <source>
        <dbReference type="SAM" id="MobiDB-lite"/>
    </source>
</evidence>
<dbReference type="Proteomes" id="UP000652761">
    <property type="component" value="Unassembled WGS sequence"/>
</dbReference>
<dbReference type="AlphaFoldDB" id="A0A843V6A0"/>
<name>A0A843V6A0_COLES</name>
<feature type="compositionally biased region" description="Low complexity" evidence="1">
    <location>
        <begin position="104"/>
        <end position="114"/>
    </location>
</feature>
<feature type="compositionally biased region" description="Basic and acidic residues" evidence="1">
    <location>
        <begin position="74"/>
        <end position="85"/>
    </location>
</feature>
<sequence length="145" mass="16250">MATAHTTSPTARASWAQENEREHNSKQKQYKTVLGETSTRTTKAPFWGNSPERTSQPTAHLNPEGNKTKMSMKKFWEKPLPEQARKSSGNTSPELTTKQHRATKQTQQVTQHTTNAITSTHRAPAKSEQQCRLSGTQGTHNSPKR</sequence>
<protein>
    <submittedName>
        <fullName evidence="2">Uncharacterized protein</fullName>
    </submittedName>
</protein>